<feature type="domain" description="Type IX secretion system protein PorV" evidence="2">
    <location>
        <begin position="33"/>
        <end position="275"/>
    </location>
</feature>
<dbReference type="NCBIfam" id="NF033710">
    <property type="entry name" value="T9SS_OM_PorV"/>
    <property type="match status" value="1"/>
</dbReference>
<feature type="signal peptide" evidence="1">
    <location>
        <begin position="1"/>
        <end position="19"/>
    </location>
</feature>
<dbReference type="InterPro" id="IPR045741">
    <property type="entry name" value="PorV"/>
</dbReference>
<accession>A0A7H0VH84</accession>
<evidence type="ECO:0000256" key="1">
    <source>
        <dbReference type="SAM" id="SignalP"/>
    </source>
</evidence>
<name>A0A7H0VH84_9FLAO</name>
<organism evidence="3 4">
    <name type="scientific">Croceimicrobium hydrocarbonivorans</name>
    <dbReference type="NCBI Taxonomy" id="2761580"/>
    <lineage>
        <taxon>Bacteria</taxon>
        <taxon>Pseudomonadati</taxon>
        <taxon>Bacteroidota</taxon>
        <taxon>Flavobacteriia</taxon>
        <taxon>Flavobacteriales</taxon>
        <taxon>Owenweeksiaceae</taxon>
        <taxon>Croceimicrobium</taxon>
    </lineage>
</organism>
<dbReference type="SUPFAM" id="SSF56935">
    <property type="entry name" value="Porins"/>
    <property type="match status" value="1"/>
</dbReference>
<dbReference type="RefSeq" id="WP_210759607.1">
    <property type="nucleotide sequence ID" value="NZ_CP060139.1"/>
</dbReference>
<dbReference type="Gene3D" id="2.40.160.60">
    <property type="entry name" value="Outer membrane protein transport protein (OMPP1/FadL/TodX)"/>
    <property type="match status" value="1"/>
</dbReference>
<dbReference type="AlphaFoldDB" id="A0A7H0VH84"/>
<dbReference type="KEGG" id="chyd:H4K34_04380"/>
<protein>
    <submittedName>
        <fullName evidence="3">Type IX secretion system outer membrane channel protein PorV</fullName>
    </submittedName>
</protein>
<evidence type="ECO:0000313" key="3">
    <source>
        <dbReference type="EMBL" id="QNR25082.1"/>
    </source>
</evidence>
<feature type="chain" id="PRO_5028822758" evidence="1">
    <location>
        <begin position="20"/>
        <end position="393"/>
    </location>
</feature>
<dbReference type="NCBIfam" id="NF033709">
    <property type="entry name" value="PorV_fam"/>
    <property type="match status" value="1"/>
</dbReference>
<reference evidence="3 4" key="1">
    <citation type="submission" date="2020-08" db="EMBL/GenBank/DDBJ databases">
        <title>Croceimicrobium hydrocarbonivorans gen. nov., sp. nov., a novel marine bacterium isolated from a bacterial consortium that degrades polyethylene terephthalate.</title>
        <authorList>
            <person name="Liu R."/>
        </authorList>
    </citation>
    <scope>NUCLEOTIDE SEQUENCE [LARGE SCALE GENOMIC DNA]</scope>
    <source>
        <strain evidence="3 4">A20-9</strain>
    </source>
</reference>
<dbReference type="Proteomes" id="UP000516305">
    <property type="component" value="Chromosome"/>
</dbReference>
<dbReference type="EMBL" id="CP060139">
    <property type="protein sequence ID" value="QNR25082.1"/>
    <property type="molecule type" value="Genomic_DNA"/>
</dbReference>
<sequence length="393" mass="42919">MKQFFALSLFIFSAFGLHAQFGNLKGDGDYFAELRTISVAVPIIAVSPDARAGGMGDVGAATAPDANSVYWNTGKLAFLEDGTNSLSLSYTPWLNRLVNDINLAHVSYATKFDDKQGLAIAMRYFSLGEINFRDQDNQPQGTGQPYEMTLNAGYGLKLSNNFSMGVGLRFIYSDLTNGLQTAGIETTPGSSLAADLGFYYQSDRKSMGNGQYQSFSGGLNISNVGGKISYGTSQESADFIPANLRLGGGYHLDIDRYNRFSVYVDLNKLLVPTPPVLDDNGEIIAGVDDNVSAFAGVFQSFNDAPGGTSEELEEININIGAEYWYDNKFAFRGGYQYEDPNKGGRQYYTIGLGIQYNVFGLDFAYLIPASAVVRSPLENTLRFTLLFNFEQAE</sequence>
<keyword evidence="4" id="KW-1185">Reference proteome</keyword>
<dbReference type="InterPro" id="IPR047799">
    <property type="entry name" value="T9SS_OM_PorV"/>
</dbReference>
<keyword evidence="1" id="KW-0732">Signal</keyword>
<evidence type="ECO:0000259" key="2">
    <source>
        <dbReference type="Pfam" id="PF19572"/>
    </source>
</evidence>
<dbReference type="Pfam" id="PF19572">
    <property type="entry name" value="PorV"/>
    <property type="match status" value="1"/>
</dbReference>
<evidence type="ECO:0000313" key="4">
    <source>
        <dbReference type="Proteomes" id="UP000516305"/>
    </source>
</evidence>
<gene>
    <name evidence="3" type="primary">porV</name>
    <name evidence="3" type="ORF">H4K34_04380</name>
</gene>
<proteinExistence type="predicted"/>